<feature type="region of interest" description="Disordered" evidence="14">
    <location>
        <begin position="199"/>
        <end position="239"/>
    </location>
</feature>
<evidence type="ECO:0000256" key="8">
    <source>
        <dbReference type="ARBA" id="ARBA00023242"/>
    </source>
</evidence>
<dbReference type="GO" id="GO:0004484">
    <property type="term" value="F:mRNA guanylyltransferase activity"/>
    <property type="evidence" value="ECO:0007669"/>
    <property type="project" value="UniProtKB-UniRule"/>
</dbReference>
<dbReference type="FunFam" id="3.90.190.10:FF:000040">
    <property type="entry name" value="mRNA-capping enzyme"/>
    <property type="match status" value="1"/>
</dbReference>
<feature type="binding site" evidence="13">
    <location>
        <begin position="403"/>
        <end position="405"/>
    </location>
    <ligand>
        <name>GTP</name>
        <dbReference type="ChEBI" id="CHEBI:37565"/>
    </ligand>
</feature>
<dbReference type="STRING" id="7375.A0A0L0C505"/>
<evidence type="ECO:0000256" key="14">
    <source>
        <dbReference type="SAM" id="MobiDB-lite"/>
    </source>
</evidence>
<evidence type="ECO:0000256" key="9">
    <source>
        <dbReference type="ARBA" id="ARBA00044624"/>
    </source>
</evidence>
<dbReference type="GO" id="GO:0005525">
    <property type="term" value="F:GTP binding"/>
    <property type="evidence" value="ECO:0007669"/>
    <property type="project" value="UniProtKB-UniRule"/>
</dbReference>
<dbReference type="Gene3D" id="3.30.1490.430">
    <property type="match status" value="1"/>
</dbReference>
<comment type="catalytic activity">
    <reaction evidence="9">
        <text>a 5'-end diphospho-ribonucleoside in mRNA + GTP + H(+) = a 5'-end (5'-triphosphoguanosine)-ribonucleoside in mRNA + diphosphate</text>
        <dbReference type="Rhea" id="RHEA:67012"/>
        <dbReference type="Rhea" id="RHEA-COMP:17165"/>
        <dbReference type="Rhea" id="RHEA-COMP:17166"/>
        <dbReference type="ChEBI" id="CHEBI:15378"/>
        <dbReference type="ChEBI" id="CHEBI:33019"/>
        <dbReference type="ChEBI" id="CHEBI:37565"/>
        <dbReference type="ChEBI" id="CHEBI:167616"/>
        <dbReference type="ChEBI" id="CHEBI:167617"/>
        <dbReference type="EC" id="2.7.7.50"/>
    </reaction>
    <physiologicalReaction direction="left-to-right" evidence="9">
        <dbReference type="Rhea" id="RHEA:67013"/>
    </physiologicalReaction>
</comment>
<dbReference type="InterPro" id="IPR029021">
    <property type="entry name" value="Prot-tyrosine_phosphatase-like"/>
</dbReference>
<feature type="binding site" evidence="13">
    <location>
        <begin position="591"/>
        <end position="596"/>
    </location>
    <ligand>
        <name>GTP</name>
        <dbReference type="ChEBI" id="CHEBI:37565"/>
    </ligand>
</feature>
<dbReference type="CDD" id="cd07895">
    <property type="entry name" value="Adenylation_mRNA_capping"/>
    <property type="match status" value="1"/>
</dbReference>
<evidence type="ECO:0000256" key="2">
    <source>
        <dbReference type="ARBA" id="ARBA00022664"/>
    </source>
</evidence>
<comment type="function">
    <text evidence="10">Bifunctional mRNA-capping enzyme exhibiting RNA 5'-triphosphate monophosphatase activity in the N-terminal part and mRNA guanylyltransferase activity in the C-terminal part. Catalyzes the first two steps of cap formation: by removing the gamma-phosphate from the 5'-triphosphate end of nascent mRNA to yield a diphosphate end, and by transferring the GMP moiety of GTP to the 5'-diphosphate terminus of RNA via a covalent enzyme-GMP reaction intermediate.</text>
</comment>
<dbReference type="AlphaFoldDB" id="A0A0L0C505"/>
<dbReference type="InterPro" id="IPR017074">
    <property type="entry name" value="mRNA_cap_enz_bifunc"/>
</dbReference>
<sequence>MSNGNRGPGPIPNRWLYCPRKSDTIIAEKFLAFKTPLSDAFTSQMPMECIFMPDMIFGYCKSLKLKLGLWIDLTNTKRFYDRAVVDAQGAQYVKLQCRGHGETPSPEQTRSFIEIVDNFINERPFDIIAVHCTHGFNRTGFLIASYLVERLDCSVEAALSMFATARAPGIYKQDYINELYRRYEDEEDATPAPELPAWCLEYDDSDHGGGGGGGGQKRKHEESAHSSNSQQALAARQQHSNGSLGLIESLDDDNQADEADGNDDGAEDDGKEGNGEGKPRKKRRRELVVKNATFMEGVPGVVWVQDQPRLGELQQKVQDMCGWKKSGFPGCQPVSMDRNNIKRLHEIPYRVSWKADGTRYMMLINKRDEIYFFDRNNSCFQVENLTFVKSSNLNEHLEDTLIDGEMVLDKYKGEIMPRYLIYDIIKISNHDIGKEPFFPNRLKCIKRELVEPRIKAIEKGIINRPSEPFSIRNKEFWDIRQSASLLGEKFAKSLLHEPDGLIFQPSEQPYTAGVCSDVFKWKPLDMNSVDFRMKIHTEEGLGIVKCKVCLLFVGGHDVPFAQMKYTKELKDLDNKIVECTVNQKGQWEFMRERTDKTLPNSYNTAVCKYTLLPPTTENTVIESIRNPVTKEILLNYIAQYGYRNDNDMMPPPRNMHHHHQQNPHHHQQQQHQQQQQFRPPQ</sequence>
<evidence type="ECO:0000256" key="1">
    <source>
        <dbReference type="ARBA" id="ARBA00004123"/>
    </source>
</evidence>
<dbReference type="InterPro" id="IPR016130">
    <property type="entry name" value="Tyr_Pase_AS"/>
</dbReference>
<evidence type="ECO:0000313" key="17">
    <source>
        <dbReference type="Proteomes" id="UP000037069"/>
    </source>
</evidence>
<dbReference type="CDD" id="cd17664">
    <property type="entry name" value="Mce1_N"/>
    <property type="match status" value="1"/>
</dbReference>
<dbReference type="Pfam" id="PF00782">
    <property type="entry name" value="DSPc"/>
    <property type="match status" value="1"/>
</dbReference>
<dbReference type="Proteomes" id="UP000037069">
    <property type="component" value="Unassembled WGS sequence"/>
</dbReference>
<gene>
    <name evidence="16" type="ORF">FF38_08633</name>
</gene>
<feature type="compositionally biased region" description="Polar residues" evidence="14">
    <location>
        <begin position="225"/>
        <end position="239"/>
    </location>
</feature>
<comment type="similarity">
    <text evidence="10">In the N-terminal section; belongs to the non-receptor class of the protein-tyrosine phosphatase family.</text>
</comment>
<dbReference type="InterPro" id="IPR000387">
    <property type="entry name" value="Tyr_Pase_dom"/>
</dbReference>
<dbReference type="GO" id="GO:0140818">
    <property type="term" value="F:mRNA 5'-triphosphate monophosphatase activity"/>
    <property type="evidence" value="ECO:0007669"/>
    <property type="project" value="UniProtKB-EC"/>
</dbReference>
<feature type="binding site" evidence="13">
    <location>
        <begin position="520"/>
        <end position="522"/>
    </location>
    <ligand>
        <name>GTP</name>
        <dbReference type="ChEBI" id="CHEBI:37565"/>
    </ligand>
</feature>
<evidence type="ECO:0000256" key="4">
    <source>
        <dbReference type="ARBA" id="ARBA00022695"/>
    </source>
</evidence>
<evidence type="ECO:0000256" key="13">
    <source>
        <dbReference type="PIRSR" id="PIRSR036958-3"/>
    </source>
</evidence>
<feature type="active site" description="N6-GMP-lysine intermediate" evidence="12">
    <location>
        <position position="354"/>
    </location>
</feature>
<dbReference type="FunFam" id="2.40.50.140:FF:000291">
    <property type="entry name" value="mRNA-capping enzyme"/>
    <property type="match status" value="1"/>
</dbReference>
<feature type="compositionally biased region" description="Low complexity" evidence="14">
    <location>
        <begin position="669"/>
        <end position="681"/>
    </location>
</feature>
<name>A0A0L0C505_LUCCU</name>
<dbReference type="GO" id="GO:0005634">
    <property type="term" value="C:nucleus"/>
    <property type="evidence" value="ECO:0007669"/>
    <property type="project" value="UniProtKB-SubCell"/>
</dbReference>
<feature type="binding site" evidence="13">
    <location>
        <position position="359"/>
    </location>
    <ligand>
        <name>GTP</name>
        <dbReference type="ChEBI" id="CHEBI:37565"/>
    </ligand>
</feature>
<evidence type="ECO:0000256" key="11">
    <source>
        <dbReference type="PIRSR" id="PIRSR036958-1"/>
    </source>
</evidence>
<dbReference type="InterPro" id="IPR012340">
    <property type="entry name" value="NA-bd_OB-fold"/>
</dbReference>
<dbReference type="GO" id="GO:0004721">
    <property type="term" value="F:phosphoprotein phosphatase activity"/>
    <property type="evidence" value="ECO:0007669"/>
    <property type="project" value="UniProtKB-UniRule"/>
</dbReference>
<keyword evidence="17" id="KW-1185">Reference proteome</keyword>
<dbReference type="EC" id="2.7.7.50" evidence="10"/>
<keyword evidence="8 10" id="KW-0539">Nucleus</keyword>
<dbReference type="SUPFAM" id="SSF50249">
    <property type="entry name" value="Nucleic acid-binding proteins"/>
    <property type="match status" value="1"/>
</dbReference>
<evidence type="ECO:0000256" key="3">
    <source>
        <dbReference type="ARBA" id="ARBA00022679"/>
    </source>
</evidence>
<dbReference type="GO" id="GO:0006370">
    <property type="term" value="P:7-methylguanosine mRNA capping"/>
    <property type="evidence" value="ECO:0007669"/>
    <property type="project" value="UniProtKB-UniRule"/>
</dbReference>
<organism evidence="16 17">
    <name type="scientific">Lucilia cuprina</name>
    <name type="common">Green bottle fly</name>
    <name type="synonym">Australian sheep blowfly</name>
    <dbReference type="NCBI Taxonomy" id="7375"/>
    <lineage>
        <taxon>Eukaryota</taxon>
        <taxon>Metazoa</taxon>
        <taxon>Ecdysozoa</taxon>
        <taxon>Arthropoda</taxon>
        <taxon>Hexapoda</taxon>
        <taxon>Insecta</taxon>
        <taxon>Pterygota</taxon>
        <taxon>Neoptera</taxon>
        <taxon>Endopterygota</taxon>
        <taxon>Diptera</taxon>
        <taxon>Brachycera</taxon>
        <taxon>Muscomorpha</taxon>
        <taxon>Oestroidea</taxon>
        <taxon>Calliphoridae</taxon>
        <taxon>Luciliinae</taxon>
        <taxon>Lucilia</taxon>
    </lineage>
</organism>
<dbReference type="InterPro" id="IPR051029">
    <property type="entry name" value="mRNA_Capping_Enz/RNA_Phosphat"/>
</dbReference>
<reference evidence="16 17" key="1">
    <citation type="journal article" date="2015" name="Nat. Commun.">
        <title>Lucilia cuprina genome unlocks parasitic fly biology to underpin future interventions.</title>
        <authorList>
            <person name="Anstead C.A."/>
            <person name="Korhonen P.K."/>
            <person name="Young N.D."/>
            <person name="Hall R.S."/>
            <person name="Jex A.R."/>
            <person name="Murali S.C."/>
            <person name="Hughes D.S."/>
            <person name="Lee S.F."/>
            <person name="Perry T."/>
            <person name="Stroehlein A.J."/>
            <person name="Ansell B.R."/>
            <person name="Breugelmans B."/>
            <person name="Hofmann A."/>
            <person name="Qu J."/>
            <person name="Dugan S."/>
            <person name="Lee S.L."/>
            <person name="Chao H."/>
            <person name="Dinh H."/>
            <person name="Han Y."/>
            <person name="Doddapaneni H.V."/>
            <person name="Worley K.C."/>
            <person name="Muzny D.M."/>
            <person name="Ioannidis P."/>
            <person name="Waterhouse R.M."/>
            <person name="Zdobnov E.M."/>
            <person name="James P.J."/>
            <person name="Bagnall N.H."/>
            <person name="Kotze A.C."/>
            <person name="Gibbs R.A."/>
            <person name="Richards S."/>
            <person name="Batterham P."/>
            <person name="Gasser R.B."/>
        </authorList>
    </citation>
    <scope>NUCLEOTIDE SEQUENCE [LARGE SCALE GENOMIC DNA]</scope>
    <source>
        <strain evidence="16 17">LS</strain>
        <tissue evidence="16">Full body</tissue>
    </source>
</reference>
<dbReference type="PIRSF" id="PIRSF036958">
    <property type="entry name" value="mRNA_capping_HCE"/>
    <property type="match status" value="1"/>
</dbReference>
<evidence type="ECO:0000256" key="12">
    <source>
        <dbReference type="PIRSR" id="PIRSR036958-2"/>
    </source>
</evidence>
<evidence type="ECO:0000256" key="6">
    <source>
        <dbReference type="ARBA" id="ARBA00023042"/>
    </source>
</evidence>
<evidence type="ECO:0000256" key="5">
    <source>
        <dbReference type="ARBA" id="ARBA00022741"/>
    </source>
</evidence>
<evidence type="ECO:0000313" key="16">
    <source>
        <dbReference type="EMBL" id="KNC26514.1"/>
    </source>
</evidence>
<dbReference type="OrthoDB" id="200924at2759"/>
<dbReference type="OMA" id="FWDIWMS"/>
<keyword evidence="5 10" id="KW-0547">Nucleotide-binding</keyword>
<feature type="compositionally biased region" description="Acidic residues" evidence="14">
    <location>
        <begin position="253"/>
        <end position="270"/>
    </location>
</feature>
<dbReference type="PANTHER" id="PTHR10367">
    <property type="entry name" value="MRNA-CAPPING ENZYME"/>
    <property type="match status" value="1"/>
</dbReference>
<keyword evidence="6 10" id="KW-0506">mRNA capping</keyword>
<proteinExistence type="inferred from homology"/>
<dbReference type="EMBL" id="JRES01000984">
    <property type="protein sequence ID" value="KNC26514.1"/>
    <property type="molecule type" value="Genomic_DNA"/>
</dbReference>
<dbReference type="InterPro" id="IPR000340">
    <property type="entry name" value="Dual-sp_phosphatase_cat-dom"/>
</dbReference>
<dbReference type="PANTHER" id="PTHR10367:SF17">
    <property type="entry name" value="MRNA-CAPPING ENZYME"/>
    <property type="match status" value="1"/>
</dbReference>
<feature type="compositionally biased region" description="Basic residues" evidence="14">
    <location>
        <begin position="654"/>
        <end position="668"/>
    </location>
</feature>
<feature type="region of interest" description="Disordered" evidence="14">
    <location>
        <begin position="644"/>
        <end position="681"/>
    </location>
</feature>
<keyword evidence="10" id="KW-0378">Hydrolase</keyword>
<comment type="catalytic activity">
    <reaction evidence="10">
        <text>a 5'-end triphospho-ribonucleoside in mRNA + H2O = a 5'-end diphospho-ribonucleoside in mRNA + phosphate + H(+)</text>
        <dbReference type="Rhea" id="RHEA:67004"/>
        <dbReference type="Rhea" id="RHEA-COMP:17164"/>
        <dbReference type="Rhea" id="RHEA-COMP:17165"/>
        <dbReference type="ChEBI" id="CHEBI:15377"/>
        <dbReference type="ChEBI" id="CHEBI:15378"/>
        <dbReference type="ChEBI" id="CHEBI:43474"/>
        <dbReference type="ChEBI" id="CHEBI:167616"/>
        <dbReference type="ChEBI" id="CHEBI:167618"/>
        <dbReference type="EC" id="3.6.1.74"/>
    </reaction>
</comment>
<dbReference type="EC" id="3.6.1.74" evidence="10"/>
<evidence type="ECO:0000256" key="10">
    <source>
        <dbReference type="PIRNR" id="PIRNR036958"/>
    </source>
</evidence>
<dbReference type="GO" id="GO:0005524">
    <property type="term" value="F:ATP binding"/>
    <property type="evidence" value="ECO:0007669"/>
    <property type="project" value="InterPro"/>
</dbReference>
<keyword evidence="2 10" id="KW-0507">mRNA processing</keyword>
<evidence type="ECO:0000259" key="15">
    <source>
        <dbReference type="PROSITE" id="PS50056"/>
    </source>
</evidence>
<dbReference type="Gene3D" id="2.40.50.140">
    <property type="entry name" value="Nucleic acid-binding proteins"/>
    <property type="match status" value="1"/>
</dbReference>
<protein>
    <recommendedName>
        <fullName evidence="10">mRNA-capping enzyme</fullName>
    </recommendedName>
    <domain>
        <recommendedName>
            <fullName evidence="10">mRNA 5'-triphosphate monophosphatase</fullName>
            <ecNumber evidence="10">3.6.1.74</ecNumber>
        </recommendedName>
        <alternativeName>
            <fullName evidence="10">mRNA 5'-phosphatase</fullName>
        </alternativeName>
    </domain>
    <domain>
        <recommendedName>
            <fullName evidence="10">mRNA guanylyltransferase</fullName>
            <ecNumber evidence="10">2.7.7.50</ecNumber>
        </recommendedName>
        <alternativeName>
            <fullName evidence="10">GTP--RNA guanylyltransferase</fullName>
            <shortName evidence="10">GTase</shortName>
        </alternativeName>
    </domain>
</protein>
<feature type="region of interest" description="Disordered" evidence="14">
    <location>
        <begin position="253"/>
        <end position="284"/>
    </location>
</feature>
<dbReference type="PROSITE" id="PS00383">
    <property type="entry name" value="TYR_PHOSPHATASE_1"/>
    <property type="match status" value="1"/>
</dbReference>
<dbReference type="SUPFAM" id="SSF56091">
    <property type="entry name" value="DNA ligase/mRNA capping enzyme, catalytic domain"/>
    <property type="match status" value="1"/>
</dbReference>
<dbReference type="Gene3D" id="3.30.470.30">
    <property type="entry name" value="DNA ligase/mRNA capping enzyme"/>
    <property type="match status" value="1"/>
</dbReference>
<keyword evidence="7 10" id="KW-0342">GTP-binding</keyword>
<dbReference type="PROSITE" id="PS50056">
    <property type="entry name" value="TYR_PHOSPHATASE_2"/>
    <property type="match status" value="1"/>
</dbReference>
<comment type="caution">
    <text evidence="16">The sequence shown here is derived from an EMBL/GenBank/DDBJ whole genome shotgun (WGS) entry which is preliminary data.</text>
</comment>
<dbReference type="SUPFAM" id="SSF52799">
    <property type="entry name" value="(Phosphotyrosine protein) phosphatases II"/>
    <property type="match status" value="1"/>
</dbReference>
<accession>A0A0L0C505</accession>
<dbReference type="Pfam" id="PF03919">
    <property type="entry name" value="mRNA_cap_C"/>
    <property type="match status" value="1"/>
</dbReference>
<comment type="similarity">
    <text evidence="10">In the C-terminal section; belongs to the eukaryotic GTase family.</text>
</comment>
<feature type="domain" description="Tyrosine specific protein phosphatases" evidence="15">
    <location>
        <begin position="110"/>
        <end position="177"/>
    </location>
</feature>
<keyword evidence="3 10" id="KW-0808">Transferase</keyword>
<dbReference type="Gene3D" id="3.90.190.10">
    <property type="entry name" value="Protein tyrosine phosphatase superfamily"/>
    <property type="match status" value="1"/>
</dbReference>
<feature type="binding site" evidence="13">
    <location>
        <position position="375"/>
    </location>
    <ligand>
        <name>GTP</name>
        <dbReference type="ChEBI" id="CHEBI:37565"/>
    </ligand>
</feature>
<dbReference type="FunFam" id="3.30.470.30:FF:000040">
    <property type="entry name" value="mRNA-capping enzyme"/>
    <property type="match status" value="1"/>
</dbReference>
<dbReference type="Pfam" id="PF01331">
    <property type="entry name" value="mRNA_cap_enzyme"/>
    <property type="match status" value="1"/>
</dbReference>
<comment type="subcellular location">
    <subcellularLocation>
        <location evidence="1 10">Nucleus</location>
    </subcellularLocation>
</comment>
<feature type="active site" description="Phosphocysteine intermediate" evidence="11">
    <location>
        <position position="132"/>
    </location>
</feature>
<dbReference type="GO" id="GO:0004651">
    <property type="term" value="F:polynucleotide 5'-phosphatase activity"/>
    <property type="evidence" value="ECO:0007669"/>
    <property type="project" value="UniProtKB-UniRule"/>
</dbReference>
<keyword evidence="4 10" id="KW-0548">Nucleotidyltransferase</keyword>
<dbReference type="InterPro" id="IPR013846">
    <property type="entry name" value="mRNA_cap_enzyme_C"/>
</dbReference>
<dbReference type="InterPro" id="IPR001339">
    <property type="entry name" value="mRNA_cap_enzyme_adenylation"/>
</dbReference>
<evidence type="ECO:0000256" key="7">
    <source>
        <dbReference type="ARBA" id="ARBA00023134"/>
    </source>
</evidence>